<sequence>MKFQVGLILLTSLAAVGSAKEFFNREIYKDKTGLLGRRIHHTYEAPEDRDEDRRRGLKGGSRKLSGEGTVPPLEEVDDDAFVEYEPQTFYTAETLDFFRKGIDPEIFEWVNPDEIQAGETTCGFLKPELGSLFDVYYPTIEVYICMRFADVQPAAKGNLFLHCGGPSSLSDCVDSTASDLGPNNLRDYNFLSIDQRGMGRSWPNFAHEECVEGDVVRADNGTILYVASPPEYENSTFDNNDADDIILRLQPTKRRAESCWTCETCDFFLNATQEDGNVTNFHFLEYSGTRQLAEDIYRMRMVLNAPAMHVYGISYGTTVFSIYATIFPSYTGLFVLDSCAPPNPNAFYQASSFAIGTNDRIDYLVYSCSARNAREPGSCPVDDMRGCLGALAAGFSEIFGADIGPGFVGRFAIQTFLRIMYSNFDRAGELCELATAGDYDGVRDLSAELAESSGVDPLLFGAVPVAATKNEFDQSSKPTSDDWYVYGNEDYVPLDGGSIGLVMVNAQDQSAPVYDEQRFAVETIEINQKYTGAGTGNAFFGTYSTNFYWPKVNPLPPAGNSYLSGIILGILYDPNTPYVWTQDMRLGFKFTSLLTSQSIFHGIYNDPTCLRHLVNYFEDGFVNFVDGQVCGADFASEDDFLDAFLIRRH</sequence>
<comment type="caution">
    <text evidence="4">The sequence shown here is derived from an EMBL/GenBank/DDBJ whole genome shotgun (WGS) entry which is preliminary data.</text>
</comment>
<keyword evidence="2" id="KW-0732">Signal</keyword>
<dbReference type="InterPro" id="IPR013595">
    <property type="entry name" value="Pept_S33_TAP-like_C"/>
</dbReference>
<protein>
    <submittedName>
        <fullName evidence="4">Secreted</fullName>
    </submittedName>
</protein>
<dbReference type="Pfam" id="PF08386">
    <property type="entry name" value="Abhydrolase_4"/>
    <property type="match status" value="1"/>
</dbReference>
<gene>
    <name evidence="4" type="ORF">SEMRO_1942_G306790.1</name>
</gene>
<accession>A0A9N8EYJ9</accession>
<dbReference type="OrthoDB" id="44838at2759"/>
<evidence type="ECO:0000256" key="2">
    <source>
        <dbReference type="SAM" id="SignalP"/>
    </source>
</evidence>
<dbReference type="GO" id="GO:0004177">
    <property type="term" value="F:aminopeptidase activity"/>
    <property type="evidence" value="ECO:0007669"/>
    <property type="project" value="UniProtKB-EC"/>
</dbReference>
<feature type="signal peptide" evidence="2">
    <location>
        <begin position="1"/>
        <end position="19"/>
    </location>
</feature>
<dbReference type="InterPro" id="IPR029058">
    <property type="entry name" value="AB_hydrolase_fold"/>
</dbReference>
<evidence type="ECO:0000313" key="4">
    <source>
        <dbReference type="EMBL" id="CAB9527105.1"/>
    </source>
</evidence>
<dbReference type="AlphaFoldDB" id="A0A9N8EYJ9"/>
<dbReference type="PANTHER" id="PTHR43722">
    <property type="entry name" value="PROLINE IMINOPEPTIDASE"/>
    <property type="match status" value="1"/>
</dbReference>
<dbReference type="PANTHER" id="PTHR43722:SF1">
    <property type="entry name" value="PROLINE IMINOPEPTIDASE"/>
    <property type="match status" value="1"/>
</dbReference>
<dbReference type="GO" id="GO:0005737">
    <property type="term" value="C:cytoplasm"/>
    <property type="evidence" value="ECO:0007669"/>
    <property type="project" value="InterPro"/>
</dbReference>
<organism evidence="4 5">
    <name type="scientific">Seminavis robusta</name>
    <dbReference type="NCBI Taxonomy" id="568900"/>
    <lineage>
        <taxon>Eukaryota</taxon>
        <taxon>Sar</taxon>
        <taxon>Stramenopiles</taxon>
        <taxon>Ochrophyta</taxon>
        <taxon>Bacillariophyta</taxon>
        <taxon>Bacillariophyceae</taxon>
        <taxon>Bacillariophycidae</taxon>
        <taxon>Naviculales</taxon>
        <taxon>Naviculaceae</taxon>
        <taxon>Seminavis</taxon>
    </lineage>
</organism>
<keyword evidence="5" id="KW-1185">Reference proteome</keyword>
<dbReference type="GO" id="GO:0006508">
    <property type="term" value="P:proteolysis"/>
    <property type="evidence" value="ECO:0007669"/>
    <property type="project" value="InterPro"/>
</dbReference>
<evidence type="ECO:0000313" key="5">
    <source>
        <dbReference type="Proteomes" id="UP001153069"/>
    </source>
</evidence>
<evidence type="ECO:0000259" key="3">
    <source>
        <dbReference type="Pfam" id="PF08386"/>
    </source>
</evidence>
<feature type="compositionally biased region" description="Basic and acidic residues" evidence="1">
    <location>
        <begin position="45"/>
        <end position="54"/>
    </location>
</feature>
<proteinExistence type="predicted"/>
<dbReference type="InterPro" id="IPR005944">
    <property type="entry name" value="Pro_iminopeptidase"/>
</dbReference>
<feature type="region of interest" description="Disordered" evidence="1">
    <location>
        <begin position="45"/>
        <end position="73"/>
    </location>
</feature>
<dbReference type="Proteomes" id="UP001153069">
    <property type="component" value="Unassembled WGS sequence"/>
</dbReference>
<reference evidence="4" key="1">
    <citation type="submission" date="2020-06" db="EMBL/GenBank/DDBJ databases">
        <authorList>
            <consortium name="Plant Systems Biology data submission"/>
        </authorList>
    </citation>
    <scope>NUCLEOTIDE SEQUENCE</scope>
    <source>
        <strain evidence="4">D6</strain>
    </source>
</reference>
<dbReference type="EMBL" id="CAICTM010001940">
    <property type="protein sequence ID" value="CAB9527105.1"/>
    <property type="molecule type" value="Genomic_DNA"/>
</dbReference>
<feature type="chain" id="PRO_5040295323" evidence="2">
    <location>
        <begin position="20"/>
        <end position="649"/>
    </location>
</feature>
<dbReference type="Gene3D" id="3.40.50.1820">
    <property type="entry name" value="alpha/beta hydrolase"/>
    <property type="match status" value="1"/>
</dbReference>
<dbReference type="SUPFAM" id="SSF53474">
    <property type="entry name" value="alpha/beta-Hydrolases"/>
    <property type="match status" value="1"/>
</dbReference>
<feature type="domain" description="Peptidase S33 tripeptidyl aminopeptidase-like C-terminal" evidence="3">
    <location>
        <begin position="566"/>
        <end position="623"/>
    </location>
</feature>
<evidence type="ECO:0000256" key="1">
    <source>
        <dbReference type="SAM" id="MobiDB-lite"/>
    </source>
</evidence>
<name>A0A9N8EYJ9_9STRA</name>